<accession>A0A3M7FQK8</accession>
<evidence type="ECO:0000313" key="2">
    <source>
        <dbReference type="EMBL" id="RMY91092.1"/>
    </source>
</evidence>
<feature type="compositionally biased region" description="Basic and acidic residues" evidence="1">
    <location>
        <begin position="60"/>
        <end position="71"/>
    </location>
</feature>
<reference evidence="2 3" key="1">
    <citation type="journal article" date="2018" name="BMC Genomics">
        <title>Genomic evidence for intraspecific hybridization in a clonal and extremely halotolerant yeast.</title>
        <authorList>
            <person name="Gostincar C."/>
            <person name="Stajich J.E."/>
            <person name="Zupancic J."/>
            <person name="Zalar P."/>
            <person name="Gunde-Cimerman N."/>
        </authorList>
    </citation>
    <scope>NUCLEOTIDE SEQUENCE [LARGE SCALE GENOMIC DNA]</scope>
    <source>
        <strain evidence="2 3">EXF-2788</strain>
    </source>
</reference>
<feature type="region of interest" description="Disordered" evidence="1">
    <location>
        <begin position="1"/>
        <end position="90"/>
    </location>
</feature>
<dbReference type="Proteomes" id="UP000268823">
    <property type="component" value="Unassembled WGS sequence"/>
</dbReference>
<evidence type="ECO:0000256" key="1">
    <source>
        <dbReference type="SAM" id="MobiDB-lite"/>
    </source>
</evidence>
<dbReference type="AlphaFoldDB" id="A0A3M7FQK8"/>
<protein>
    <submittedName>
        <fullName evidence="2">Uncharacterized protein</fullName>
    </submittedName>
</protein>
<gene>
    <name evidence="2" type="ORF">D0861_03291</name>
</gene>
<feature type="compositionally biased region" description="Polar residues" evidence="1">
    <location>
        <begin position="33"/>
        <end position="44"/>
    </location>
</feature>
<evidence type="ECO:0000313" key="3">
    <source>
        <dbReference type="Proteomes" id="UP000268823"/>
    </source>
</evidence>
<sequence>MRTQAMDTHESLDGGAQTNVSLQAVETTEGLRESTQSKVSNEAMDTSEGLREPVAGLTHQEMEELDRRLDEEFPDTPPTSSANRSNVPGQESIEDLEFSHALHESMARLRKEDPHDQAFKPPALSTFTFGTSAPSLFLESAGPSVSSAAAARSTATARASNTSQPAQNTCARGTKRVARAGSSMPSAWPTIDVPATTDAPAPPPTHIPGQKTCSNCGMWALDKDGQCPGNCF</sequence>
<comment type="caution">
    <text evidence="2">The sequence shown here is derived from an EMBL/GenBank/DDBJ whole genome shotgun (WGS) entry which is preliminary data.</text>
</comment>
<dbReference type="EMBL" id="QWIR01000044">
    <property type="protein sequence ID" value="RMY91092.1"/>
    <property type="molecule type" value="Genomic_DNA"/>
</dbReference>
<organism evidence="2 3">
    <name type="scientific">Hortaea werneckii</name>
    <name type="common">Black yeast</name>
    <name type="synonym">Cladosporium werneckii</name>
    <dbReference type="NCBI Taxonomy" id="91943"/>
    <lineage>
        <taxon>Eukaryota</taxon>
        <taxon>Fungi</taxon>
        <taxon>Dikarya</taxon>
        <taxon>Ascomycota</taxon>
        <taxon>Pezizomycotina</taxon>
        <taxon>Dothideomycetes</taxon>
        <taxon>Dothideomycetidae</taxon>
        <taxon>Mycosphaerellales</taxon>
        <taxon>Teratosphaeriaceae</taxon>
        <taxon>Hortaea</taxon>
    </lineage>
</organism>
<name>A0A3M7FQK8_HORWE</name>
<proteinExistence type="predicted"/>
<feature type="compositionally biased region" description="Polar residues" evidence="1">
    <location>
        <begin position="16"/>
        <end position="26"/>
    </location>
</feature>
<feature type="compositionally biased region" description="Polar residues" evidence="1">
    <location>
        <begin position="78"/>
        <end position="89"/>
    </location>
</feature>